<reference evidence="3 4" key="1">
    <citation type="journal article" date="2019" name="Sci. Data">
        <title>Hybrid genome assembly and annotation of Danionella translucida.</title>
        <authorList>
            <person name="Kadobianskyi M."/>
            <person name="Schulze L."/>
            <person name="Schuelke M."/>
            <person name="Judkewitz B."/>
        </authorList>
    </citation>
    <scope>NUCLEOTIDE SEQUENCE [LARGE SCALE GENOMIC DNA]</scope>
    <source>
        <strain evidence="3 4">Bolton</strain>
    </source>
</reference>
<dbReference type="InterPro" id="IPR045860">
    <property type="entry name" value="Snake_toxin-like_sf"/>
</dbReference>
<gene>
    <name evidence="3" type="ORF">DNTS_025979</name>
</gene>
<keyword evidence="4" id="KW-1185">Reference proteome</keyword>
<evidence type="ECO:0000256" key="1">
    <source>
        <dbReference type="SAM" id="SignalP"/>
    </source>
</evidence>
<dbReference type="OrthoDB" id="8846122at2759"/>
<accession>A0A553PVH5</accession>
<dbReference type="Gene3D" id="2.10.60.10">
    <property type="entry name" value="CD59"/>
    <property type="match status" value="1"/>
</dbReference>
<dbReference type="STRING" id="623744.A0A553PVH5"/>
<dbReference type="CDD" id="cd23611">
    <property type="entry name" value="TFP_LU_ECD_THFP5"/>
    <property type="match status" value="1"/>
</dbReference>
<dbReference type="SUPFAM" id="SSF57302">
    <property type="entry name" value="Snake toxin-like"/>
    <property type="match status" value="1"/>
</dbReference>
<name>A0A553PVH5_9TELE</name>
<comment type="caution">
    <text evidence="3">The sequence shown here is derived from an EMBL/GenBank/DDBJ whole genome shotgun (WGS) entry which is preliminary data.</text>
</comment>
<dbReference type="GO" id="GO:0098552">
    <property type="term" value="C:side of membrane"/>
    <property type="evidence" value="ECO:0007669"/>
    <property type="project" value="UniProtKB-KW"/>
</dbReference>
<dbReference type="AlphaFoldDB" id="A0A553PVH5"/>
<dbReference type="InterPro" id="IPR016054">
    <property type="entry name" value="LY6_UPA_recep-like"/>
</dbReference>
<organism evidence="3 4">
    <name type="scientific">Danionella cerebrum</name>
    <dbReference type="NCBI Taxonomy" id="2873325"/>
    <lineage>
        <taxon>Eukaryota</taxon>
        <taxon>Metazoa</taxon>
        <taxon>Chordata</taxon>
        <taxon>Craniata</taxon>
        <taxon>Vertebrata</taxon>
        <taxon>Euteleostomi</taxon>
        <taxon>Actinopterygii</taxon>
        <taxon>Neopterygii</taxon>
        <taxon>Teleostei</taxon>
        <taxon>Ostariophysi</taxon>
        <taxon>Cypriniformes</taxon>
        <taxon>Danionidae</taxon>
        <taxon>Danioninae</taxon>
        <taxon>Danionella</taxon>
    </lineage>
</organism>
<feature type="domain" description="UPAR/Ly6" evidence="2">
    <location>
        <begin position="19"/>
        <end position="91"/>
    </location>
</feature>
<dbReference type="EMBL" id="SRMA01026605">
    <property type="protein sequence ID" value="TRY81654.1"/>
    <property type="molecule type" value="Genomic_DNA"/>
</dbReference>
<dbReference type="Proteomes" id="UP000316079">
    <property type="component" value="Unassembled WGS sequence"/>
</dbReference>
<dbReference type="Pfam" id="PF00021">
    <property type="entry name" value="UPAR_LY6"/>
    <property type="match status" value="1"/>
</dbReference>
<feature type="chain" id="PRO_5022198527" description="UPAR/Ly6 domain-containing protein" evidence="1">
    <location>
        <begin position="20"/>
        <end position="94"/>
    </location>
</feature>
<proteinExistence type="predicted"/>
<feature type="signal peptide" evidence="1">
    <location>
        <begin position="1"/>
        <end position="19"/>
    </location>
</feature>
<evidence type="ECO:0000313" key="4">
    <source>
        <dbReference type="Proteomes" id="UP000316079"/>
    </source>
</evidence>
<evidence type="ECO:0000259" key="2">
    <source>
        <dbReference type="Pfam" id="PF00021"/>
    </source>
</evidence>
<protein>
    <recommendedName>
        <fullName evidence="2">UPAR/Ly6 domain-containing protein</fullName>
    </recommendedName>
</protein>
<sequence length="94" mass="10251">MKLFLALLVLALVFADGSALKCQHCVPVRPGGSCVSGTETCGYKKDTCVSAKFEKPMSSHFRRCIGMADCLLLQSNKYITANCCQRDLCNDIIV</sequence>
<evidence type="ECO:0000313" key="3">
    <source>
        <dbReference type="EMBL" id="TRY81654.1"/>
    </source>
</evidence>
<keyword evidence="1" id="KW-0732">Signal</keyword>